<keyword evidence="6" id="KW-0998">Cell outer membrane</keyword>
<dbReference type="InterPro" id="IPR000184">
    <property type="entry name" value="Bac_surfAg_D15"/>
</dbReference>
<evidence type="ECO:0000256" key="2">
    <source>
        <dbReference type="ARBA" id="ARBA00022452"/>
    </source>
</evidence>
<organism evidence="9 10">
    <name type="scientific">Paracandidimonas soli</name>
    <dbReference type="NCBI Taxonomy" id="1917182"/>
    <lineage>
        <taxon>Bacteria</taxon>
        <taxon>Pseudomonadati</taxon>
        <taxon>Pseudomonadota</taxon>
        <taxon>Betaproteobacteria</taxon>
        <taxon>Burkholderiales</taxon>
        <taxon>Alcaligenaceae</taxon>
        <taxon>Paracandidimonas</taxon>
    </lineage>
</organism>
<dbReference type="InterPro" id="IPR039910">
    <property type="entry name" value="D15-like"/>
</dbReference>
<reference evidence="9 10" key="1">
    <citation type="submission" date="2019-03" db="EMBL/GenBank/DDBJ databases">
        <title>Genomic Encyclopedia of Type Strains, Phase IV (KMG-IV): sequencing the most valuable type-strain genomes for metagenomic binning, comparative biology and taxonomic classification.</title>
        <authorList>
            <person name="Goeker M."/>
        </authorList>
    </citation>
    <scope>NUCLEOTIDE SEQUENCE [LARGE SCALE GENOMIC DNA]</scope>
    <source>
        <strain evidence="9 10">DSM 100048</strain>
    </source>
</reference>
<keyword evidence="5" id="KW-0472">Membrane</keyword>
<keyword evidence="4 7" id="KW-0732">Signal</keyword>
<feature type="domain" description="Bacterial surface antigen (D15)" evidence="8">
    <location>
        <begin position="360"/>
        <end position="593"/>
    </location>
</feature>
<evidence type="ECO:0000256" key="1">
    <source>
        <dbReference type="ARBA" id="ARBA00004370"/>
    </source>
</evidence>
<evidence type="ECO:0000313" key="9">
    <source>
        <dbReference type="EMBL" id="TCU95268.1"/>
    </source>
</evidence>
<dbReference type="GO" id="GO:0019867">
    <property type="term" value="C:outer membrane"/>
    <property type="evidence" value="ECO:0007669"/>
    <property type="project" value="InterPro"/>
</dbReference>
<sequence>MMKIWRSLSFACCLLGWSHGTLAAKPEVVIDPGGVPPEALQAIIGAVDAITRLAEDQDGGEVSRLRRRAHEATLSALETQGYFSAKVELEATEDELGEAWDIFITPGERATVSSVDIALNGRISSEEFADRAAAIKERWPLKPGDLFINSDWGSAKTALLDDVSRKDFYFARYTRTQATVDADEAKADLDLAVDSGPRVRMGPMHTEGLKRVPRTLIERYIRYQPGDPYDQDKLDDWQQSLQSTTFFRGAFVTLDSDPEKRTELPDGDVELPLNVSVSEAPARRFTTSLGVDSDNGVRVEGLYRQNIVFGQPIWTETGVGVDKDRQRAFFDVHLPPTSNGSKDSVGVLFNRSDVEGLDSTRYALGWKRRQERKGAGDSRVEYETQWGLTAAYDRIRIQGADNYNVPTLIGTWQWLRRDVDAKYDPREGNLIDFGIGLGVTMDKGETFQRTNLRLQQWWPIGRRHVLTLRGEVAKVWAGTDRVPQDFGYRTGGARTIRGYKYQSIGLSKGDATIGAPAMALVSAEYMHYFTDMLGMAVFVDAGDAAESFGDMSWALGYGVGARVRTPAGPFHVDVAYGQRDRKLRLHFSLGIAF</sequence>
<feature type="chain" id="PRO_5020724737" evidence="7">
    <location>
        <begin position="24"/>
        <end position="593"/>
    </location>
</feature>
<dbReference type="Gene3D" id="2.40.160.50">
    <property type="entry name" value="membrane protein fhac: a member of the omp85/tpsb transporter family"/>
    <property type="match status" value="1"/>
</dbReference>
<keyword evidence="3" id="KW-0812">Transmembrane</keyword>
<evidence type="ECO:0000256" key="7">
    <source>
        <dbReference type="SAM" id="SignalP"/>
    </source>
</evidence>
<evidence type="ECO:0000256" key="6">
    <source>
        <dbReference type="ARBA" id="ARBA00023237"/>
    </source>
</evidence>
<proteinExistence type="predicted"/>
<name>A0A4R3UX91_9BURK</name>
<comment type="caution">
    <text evidence="9">The sequence shown here is derived from an EMBL/GenBank/DDBJ whole genome shotgun (WGS) entry which is preliminary data.</text>
</comment>
<dbReference type="Gene3D" id="3.10.20.310">
    <property type="entry name" value="membrane protein fhac"/>
    <property type="match status" value="2"/>
</dbReference>
<evidence type="ECO:0000259" key="8">
    <source>
        <dbReference type="Pfam" id="PF01103"/>
    </source>
</evidence>
<evidence type="ECO:0000256" key="3">
    <source>
        <dbReference type="ARBA" id="ARBA00022692"/>
    </source>
</evidence>
<dbReference type="Pfam" id="PF01103">
    <property type="entry name" value="Omp85"/>
    <property type="match status" value="1"/>
</dbReference>
<feature type="signal peptide" evidence="7">
    <location>
        <begin position="1"/>
        <end position="23"/>
    </location>
</feature>
<dbReference type="Proteomes" id="UP000294692">
    <property type="component" value="Unassembled WGS sequence"/>
</dbReference>
<dbReference type="EMBL" id="SMBX01000008">
    <property type="protein sequence ID" value="TCU95268.1"/>
    <property type="molecule type" value="Genomic_DNA"/>
</dbReference>
<evidence type="ECO:0000256" key="5">
    <source>
        <dbReference type="ARBA" id="ARBA00023136"/>
    </source>
</evidence>
<accession>A0A4R3UX91</accession>
<evidence type="ECO:0000256" key="4">
    <source>
        <dbReference type="ARBA" id="ARBA00022729"/>
    </source>
</evidence>
<gene>
    <name evidence="9" type="ORF">EV686_108111</name>
</gene>
<evidence type="ECO:0000313" key="10">
    <source>
        <dbReference type="Proteomes" id="UP000294692"/>
    </source>
</evidence>
<keyword evidence="10" id="KW-1185">Reference proteome</keyword>
<dbReference type="PANTHER" id="PTHR12815:SF47">
    <property type="entry name" value="TRANSLOCATION AND ASSEMBLY MODULE SUBUNIT TAMA"/>
    <property type="match status" value="1"/>
</dbReference>
<comment type="subcellular location">
    <subcellularLocation>
        <location evidence="1">Membrane</location>
    </subcellularLocation>
</comment>
<dbReference type="AlphaFoldDB" id="A0A4R3UX91"/>
<dbReference type="PANTHER" id="PTHR12815">
    <property type="entry name" value="SORTING AND ASSEMBLY MACHINERY SAMM50 PROTEIN FAMILY MEMBER"/>
    <property type="match status" value="1"/>
</dbReference>
<keyword evidence="2" id="KW-1134">Transmembrane beta strand</keyword>
<protein>
    <submittedName>
        <fullName evidence="9">Autotransporter secretion outer membrane protein TamA</fullName>
    </submittedName>
</protein>